<gene>
    <name evidence="2" type="ORF">XH99_27445</name>
</gene>
<dbReference type="InterPro" id="IPR035437">
    <property type="entry name" value="SNase_OB-fold_sf"/>
</dbReference>
<reference evidence="2 3" key="1">
    <citation type="submission" date="2015-04" db="EMBL/GenBank/DDBJ databases">
        <title>Comparative genomics of rhizobia nodulating Arachis hypogaea in China.</title>
        <authorList>
            <person name="Li Y."/>
        </authorList>
    </citation>
    <scope>NUCLEOTIDE SEQUENCE [LARGE SCALE GENOMIC DNA]</scope>
    <source>
        <strain evidence="2 3">CCBAU 51757</strain>
    </source>
</reference>
<dbReference type="PROSITE" id="PS50830">
    <property type="entry name" value="TNASE_3"/>
    <property type="match status" value="1"/>
</dbReference>
<evidence type="ECO:0000259" key="1">
    <source>
        <dbReference type="PROSITE" id="PS50830"/>
    </source>
</evidence>
<dbReference type="Pfam" id="PF00565">
    <property type="entry name" value="SNase"/>
    <property type="match status" value="1"/>
</dbReference>
<sequence>MFVVGIAIAVVLTFRHGSGRLVPRTDGDRAGNAEIVLQQAEHPDVREPVDVVRTIDGDTFLARVRQRDGRDLVVRVRLRGIDAPELKASCQEELDKAEAAARALRDLLGQGGVTISNLGPDKYGRVLADVATRRTANVSAALLAGGFARSYNGGHRDGWCARGWRFW</sequence>
<evidence type="ECO:0000313" key="3">
    <source>
        <dbReference type="Proteomes" id="UP000289546"/>
    </source>
</evidence>
<keyword evidence="3" id="KW-1185">Reference proteome</keyword>
<organism evidence="2 3">
    <name type="scientific">Bradyrhizobium nanningense</name>
    <dbReference type="NCBI Taxonomy" id="1325118"/>
    <lineage>
        <taxon>Bacteria</taxon>
        <taxon>Pseudomonadati</taxon>
        <taxon>Pseudomonadota</taxon>
        <taxon>Alphaproteobacteria</taxon>
        <taxon>Hyphomicrobiales</taxon>
        <taxon>Nitrobacteraceae</taxon>
        <taxon>Bradyrhizobium</taxon>
    </lineage>
</organism>
<dbReference type="SUPFAM" id="SSF50199">
    <property type="entry name" value="Staphylococcal nuclease"/>
    <property type="match status" value="1"/>
</dbReference>
<dbReference type="Gene3D" id="2.40.50.90">
    <property type="match status" value="1"/>
</dbReference>
<dbReference type="SMART" id="SM00318">
    <property type="entry name" value="SNc"/>
    <property type="match status" value="1"/>
</dbReference>
<dbReference type="InterPro" id="IPR016071">
    <property type="entry name" value="Staphylococal_nuclease_OB-fold"/>
</dbReference>
<dbReference type="EMBL" id="LBJQ01000088">
    <property type="protein sequence ID" value="RXH24461.1"/>
    <property type="molecule type" value="Genomic_DNA"/>
</dbReference>
<protein>
    <submittedName>
        <fullName evidence="2">Nuclease</fullName>
    </submittedName>
</protein>
<proteinExistence type="predicted"/>
<comment type="caution">
    <text evidence="2">The sequence shown here is derived from an EMBL/GenBank/DDBJ whole genome shotgun (WGS) entry which is preliminary data.</text>
</comment>
<accession>A0A4Q0RXZ5</accession>
<feature type="domain" description="TNase-like" evidence="1">
    <location>
        <begin position="45"/>
        <end position="151"/>
    </location>
</feature>
<dbReference type="Proteomes" id="UP000289546">
    <property type="component" value="Unassembled WGS sequence"/>
</dbReference>
<dbReference type="AlphaFoldDB" id="A0A4Q0RXZ5"/>
<evidence type="ECO:0000313" key="2">
    <source>
        <dbReference type="EMBL" id="RXH24461.1"/>
    </source>
</evidence>
<name>A0A4Q0RXZ5_9BRAD</name>